<evidence type="ECO:0000313" key="3">
    <source>
        <dbReference type="Proteomes" id="UP000176221"/>
    </source>
</evidence>
<comment type="caution">
    <text evidence="2">The sequence shown here is derived from an EMBL/GenBank/DDBJ whole genome shotgun (WGS) entry which is preliminary data.</text>
</comment>
<evidence type="ECO:0008006" key="4">
    <source>
        <dbReference type="Google" id="ProtNLM"/>
    </source>
</evidence>
<accession>A0A1G2NFJ3</accession>
<organism evidence="2 3">
    <name type="scientific">Candidatus Taylorbacteria bacterium RIFCSPLOWO2_01_FULL_45_15b</name>
    <dbReference type="NCBI Taxonomy" id="1802319"/>
    <lineage>
        <taxon>Bacteria</taxon>
        <taxon>Candidatus Tayloriibacteriota</taxon>
    </lineage>
</organism>
<dbReference type="AlphaFoldDB" id="A0A1G2NFJ3"/>
<evidence type="ECO:0000313" key="2">
    <source>
        <dbReference type="EMBL" id="OHA34857.1"/>
    </source>
</evidence>
<dbReference type="Proteomes" id="UP000176221">
    <property type="component" value="Unassembled WGS sequence"/>
</dbReference>
<keyword evidence="1" id="KW-0472">Membrane</keyword>
<name>A0A1G2NFJ3_9BACT</name>
<protein>
    <recommendedName>
        <fullName evidence="4">POTRA domain-containing protein</fullName>
    </recommendedName>
</protein>
<dbReference type="EMBL" id="MHRX01000004">
    <property type="protein sequence ID" value="OHA34857.1"/>
    <property type="molecule type" value="Genomic_DNA"/>
</dbReference>
<keyword evidence="1" id="KW-0812">Transmembrane</keyword>
<dbReference type="STRING" id="1802319.A2928_01500"/>
<evidence type="ECO:0000256" key="1">
    <source>
        <dbReference type="SAM" id="Phobius"/>
    </source>
</evidence>
<proteinExistence type="predicted"/>
<sequence length="281" mass="31448">MGVALRQFRSGKHIRRKRNILLQRFLIVVSICAVLVLVGALLSRIGALSLTQVEIRGAKTIAPTTIKATAMSFLRGNHLFLFRKTNILLYPRSRIEFSILETFPAVRYATLSLEGRHTLVVDVEERTPQYLWCGTSREDFEADRGKCFFVDLEGYIYSEAPEFTQGVYRKLYGGDAVSPREFFLDSEGFKSFETILEGFSGIRVDVDRIFVGDIMPGGRETEGFAGPTIIKWNLQDPASAISTLGAILNDPSQGISLDAGTIEYIDVRFPNKAFYKSLSPI</sequence>
<keyword evidence="1" id="KW-1133">Transmembrane helix</keyword>
<reference evidence="2 3" key="1">
    <citation type="journal article" date="2016" name="Nat. Commun.">
        <title>Thousands of microbial genomes shed light on interconnected biogeochemical processes in an aquifer system.</title>
        <authorList>
            <person name="Anantharaman K."/>
            <person name="Brown C.T."/>
            <person name="Hug L.A."/>
            <person name="Sharon I."/>
            <person name="Castelle C.J."/>
            <person name="Probst A.J."/>
            <person name="Thomas B.C."/>
            <person name="Singh A."/>
            <person name="Wilkins M.J."/>
            <person name="Karaoz U."/>
            <person name="Brodie E.L."/>
            <person name="Williams K.H."/>
            <person name="Hubbard S.S."/>
            <person name="Banfield J.F."/>
        </authorList>
    </citation>
    <scope>NUCLEOTIDE SEQUENCE [LARGE SCALE GENOMIC DNA]</scope>
</reference>
<gene>
    <name evidence="2" type="ORF">A2928_01500</name>
</gene>
<feature type="transmembrane region" description="Helical" evidence="1">
    <location>
        <begin position="21"/>
        <end position="42"/>
    </location>
</feature>